<organism evidence="3 4">
    <name type="scientific">Geodermatophilus sabuli</name>
    <dbReference type="NCBI Taxonomy" id="1564158"/>
    <lineage>
        <taxon>Bacteria</taxon>
        <taxon>Bacillati</taxon>
        <taxon>Actinomycetota</taxon>
        <taxon>Actinomycetes</taxon>
        <taxon>Geodermatophilales</taxon>
        <taxon>Geodermatophilaceae</taxon>
        <taxon>Geodermatophilus</taxon>
    </lineage>
</organism>
<dbReference type="Proteomes" id="UP000219514">
    <property type="component" value="Unassembled WGS sequence"/>
</dbReference>
<feature type="domain" description="DUF4333" evidence="2">
    <location>
        <begin position="22"/>
        <end position="88"/>
    </location>
</feature>
<reference evidence="3 4" key="1">
    <citation type="submission" date="2017-09" db="EMBL/GenBank/DDBJ databases">
        <authorList>
            <person name="Ehlers B."/>
            <person name="Leendertz F.H."/>
        </authorList>
    </citation>
    <scope>NUCLEOTIDE SEQUENCE [LARGE SCALE GENOMIC DNA]</scope>
    <source>
        <strain evidence="3 4">DSM 46844</strain>
    </source>
</reference>
<keyword evidence="4" id="KW-1185">Reference proteome</keyword>
<evidence type="ECO:0000313" key="4">
    <source>
        <dbReference type="Proteomes" id="UP000219514"/>
    </source>
</evidence>
<name>A0A285EJS6_9ACTN</name>
<dbReference type="InterPro" id="IPR025637">
    <property type="entry name" value="DUF4333"/>
</dbReference>
<evidence type="ECO:0000256" key="1">
    <source>
        <dbReference type="SAM" id="SignalP"/>
    </source>
</evidence>
<evidence type="ECO:0000313" key="3">
    <source>
        <dbReference type="EMBL" id="SNX99392.1"/>
    </source>
</evidence>
<gene>
    <name evidence="3" type="ORF">SAMN06893097_1196</name>
</gene>
<protein>
    <recommendedName>
        <fullName evidence="2">DUF4333 domain-containing protein</fullName>
    </recommendedName>
</protein>
<sequence length="100" mass="10459">MSRPGRRPAQLLAVPALLVGLTACSSAIEQGELEGQVATAIEAEFGVAPEVSCPGDLEAEVDATTECTATDPDTDEQIALRITVTSVENRTAQFDIEAVE</sequence>
<proteinExistence type="predicted"/>
<feature type="signal peptide" evidence="1">
    <location>
        <begin position="1"/>
        <end position="27"/>
    </location>
</feature>
<feature type="chain" id="PRO_5012899508" description="DUF4333 domain-containing protein" evidence="1">
    <location>
        <begin position="28"/>
        <end position="100"/>
    </location>
</feature>
<keyword evidence="1" id="KW-0732">Signal</keyword>
<accession>A0A285EJS6</accession>
<dbReference type="EMBL" id="OBDO01000019">
    <property type="protein sequence ID" value="SNX99392.1"/>
    <property type="molecule type" value="Genomic_DNA"/>
</dbReference>
<evidence type="ECO:0000259" key="2">
    <source>
        <dbReference type="Pfam" id="PF14230"/>
    </source>
</evidence>
<dbReference type="PROSITE" id="PS51257">
    <property type="entry name" value="PROKAR_LIPOPROTEIN"/>
    <property type="match status" value="1"/>
</dbReference>
<dbReference type="AlphaFoldDB" id="A0A285EJS6"/>
<dbReference type="RefSeq" id="WP_172442642.1">
    <property type="nucleotide sequence ID" value="NZ_JACHXB010000011.1"/>
</dbReference>
<dbReference type="Pfam" id="PF14230">
    <property type="entry name" value="DUF4333"/>
    <property type="match status" value="1"/>
</dbReference>